<sequence>MKVVFAGTPEFSAFHLKLLLNSEHKICQVITQPDRKSGRGNRIKGSEVKALAVENNISLLQPSSFRANKDAISILEEESPDIILVVAFGLILPKEVLRIPRLGCINVHASLLPRWRGAAPIERCILGGDKKSGITFMKMEEGLDTGPVLRKVSCIVADRETSASLEAKLKEISKVELLKFLQDLSLGLIEEEDQDNDLATYANKITTEEGEINWTEYGAKKIDRKIRALSPKYGSYTFLGKTRMKLLQAEANETSDYIKPGVLKITKANELYVGCKDSCLKISSIQPAG</sequence>
<feature type="non-terminal residue" evidence="7">
    <location>
        <position position="289"/>
    </location>
</feature>
<dbReference type="Pfam" id="PF02911">
    <property type="entry name" value="Formyl_trans_C"/>
    <property type="match status" value="1"/>
</dbReference>
<dbReference type="CDD" id="cd08646">
    <property type="entry name" value="FMT_core_Met-tRNA-FMT_N"/>
    <property type="match status" value="1"/>
</dbReference>
<feature type="domain" description="Formyl transferase N-terminal" evidence="5">
    <location>
        <begin position="1"/>
        <end position="174"/>
    </location>
</feature>
<dbReference type="AlphaFoldDB" id="A0A382LSR7"/>
<evidence type="ECO:0000256" key="4">
    <source>
        <dbReference type="ARBA" id="ARBA00022917"/>
    </source>
</evidence>
<dbReference type="InterPro" id="IPR002376">
    <property type="entry name" value="Formyl_transf_N"/>
</dbReference>
<evidence type="ECO:0000256" key="1">
    <source>
        <dbReference type="ARBA" id="ARBA00010699"/>
    </source>
</evidence>
<evidence type="ECO:0000313" key="7">
    <source>
        <dbReference type="EMBL" id="SVC39794.1"/>
    </source>
</evidence>
<proteinExistence type="inferred from homology"/>
<organism evidence="7">
    <name type="scientific">marine metagenome</name>
    <dbReference type="NCBI Taxonomy" id="408172"/>
    <lineage>
        <taxon>unclassified sequences</taxon>
        <taxon>metagenomes</taxon>
        <taxon>ecological metagenomes</taxon>
    </lineage>
</organism>
<dbReference type="EMBL" id="UINC01089043">
    <property type="protein sequence ID" value="SVC39794.1"/>
    <property type="molecule type" value="Genomic_DNA"/>
</dbReference>
<keyword evidence="3" id="KW-0808">Transferase</keyword>
<gene>
    <name evidence="7" type="ORF">METZ01_LOCUS292648</name>
</gene>
<evidence type="ECO:0000259" key="5">
    <source>
        <dbReference type="Pfam" id="PF00551"/>
    </source>
</evidence>
<dbReference type="InterPro" id="IPR044135">
    <property type="entry name" value="Met-tRNA-FMT_C"/>
</dbReference>
<dbReference type="InterPro" id="IPR041711">
    <property type="entry name" value="Met-tRNA-FMT_N"/>
</dbReference>
<accession>A0A382LSR7</accession>
<dbReference type="HAMAP" id="MF_00182">
    <property type="entry name" value="Formyl_trans"/>
    <property type="match status" value="1"/>
</dbReference>
<reference evidence="7" key="1">
    <citation type="submission" date="2018-05" db="EMBL/GenBank/DDBJ databases">
        <authorList>
            <person name="Lanie J.A."/>
            <person name="Ng W.-L."/>
            <person name="Kazmierczak K.M."/>
            <person name="Andrzejewski T.M."/>
            <person name="Davidsen T.M."/>
            <person name="Wayne K.J."/>
            <person name="Tettelin H."/>
            <person name="Glass J.I."/>
            <person name="Rusch D."/>
            <person name="Podicherti R."/>
            <person name="Tsui H.-C.T."/>
            <person name="Winkler M.E."/>
        </authorList>
    </citation>
    <scope>NUCLEOTIDE SEQUENCE</scope>
</reference>
<dbReference type="InterPro" id="IPR005793">
    <property type="entry name" value="Formyl_trans_C"/>
</dbReference>
<comment type="similarity">
    <text evidence="1">Belongs to the Fmt family.</text>
</comment>
<dbReference type="PANTHER" id="PTHR11138">
    <property type="entry name" value="METHIONYL-TRNA FORMYLTRANSFERASE"/>
    <property type="match status" value="1"/>
</dbReference>
<dbReference type="Pfam" id="PF00551">
    <property type="entry name" value="Formyl_trans_N"/>
    <property type="match status" value="1"/>
</dbReference>
<protein>
    <recommendedName>
        <fullName evidence="2">methionyl-tRNA formyltransferase</fullName>
        <ecNumber evidence="2">2.1.2.9</ecNumber>
    </recommendedName>
</protein>
<evidence type="ECO:0000256" key="2">
    <source>
        <dbReference type="ARBA" id="ARBA00012261"/>
    </source>
</evidence>
<dbReference type="InterPro" id="IPR005794">
    <property type="entry name" value="Fmt"/>
</dbReference>
<dbReference type="SUPFAM" id="SSF53328">
    <property type="entry name" value="Formyltransferase"/>
    <property type="match status" value="1"/>
</dbReference>
<dbReference type="Gene3D" id="3.40.50.12230">
    <property type="match status" value="1"/>
</dbReference>
<dbReference type="InterPro" id="IPR036477">
    <property type="entry name" value="Formyl_transf_N_sf"/>
</dbReference>
<feature type="domain" description="Formyl transferase C-terminal" evidence="6">
    <location>
        <begin position="204"/>
        <end position="289"/>
    </location>
</feature>
<dbReference type="NCBIfam" id="TIGR00460">
    <property type="entry name" value="fmt"/>
    <property type="match status" value="1"/>
</dbReference>
<dbReference type="EC" id="2.1.2.9" evidence="2"/>
<dbReference type="InterPro" id="IPR011034">
    <property type="entry name" value="Formyl_transferase-like_C_sf"/>
</dbReference>
<dbReference type="SUPFAM" id="SSF50486">
    <property type="entry name" value="FMT C-terminal domain-like"/>
    <property type="match status" value="1"/>
</dbReference>
<name>A0A382LSR7_9ZZZZ</name>
<evidence type="ECO:0000259" key="6">
    <source>
        <dbReference type="Pfam" id="PF02911"/>
    </source>
</evidence>
<evidence type="ECO:0000256" key="3">
    <source>
        <dbReference type="ARBA" id="ARBA00022679"/>
    </source>
</evidence>
<dbReference type="GO" id="GO:0005829">
    <property type="term" value="C:cytosol"/>
    <property type="evidence" value="ECO:0007669"/>
    <property type="project" value="TreeGrafter"/>
</dbReference>
<dbReference type="CDD" id="cd08704">
    <property type="entry name" value="Met_tRNA_FMT_C"/>
    <property type="match status" value="1"/>
</dbReference>
<dbReference type="PANTHER" id="PTHR11138:SF5">
    <property type="entry name" value="METHIONYL-TRNA FORMYLTRANSFERASE, MITOCHONDRIAL"/>
    <property type="match status" value="1"/>
</dbReference>
<keyword evidence="4" id="KW-0648">Protein biosynthesis</keyword>
<dbReference type="GO" id="GO:0004479">
    <property type="term" value="F:methionyl-tRNA formyltransferase activity"/>
    <property type="evidence" value="ECO:0007669"/>
    <property type="project" value="UniProtKB-EC"/>
</dbReference>